<gene>
    <name evidence="1" type="ORF">GGQ22_18145</name>
</gene>
<name>A0A6I3JGC8_9ACTN</name>
<protein>
    <submittedName>
        <fullName evidence="1">Uncharacterized protein</fullName>
    </submittedName>
</protein>
<sequence>MDLIVQDPDDYLAADEVIDSGHPEVRALVSELRAAHRGDVDYARAAFEWVRVNVSHSFDVQDPRVTLTASEAL</sequence>
<accession>A0A6I3JGC8</accession>
<keyword evidence="2" id="KW-1185">Reference proteome</keyword>
<reference evidence="1 2" key="1">
    <citation type="submission" date="2019-10" db="EMBL/GenBank/DDBJ databases">
        <title>Nocardioides novel species isolated from the excrement of Marmot.</title>
        <authorList>
            <person name="Zhang G."/>
        </authorList>
    </citation>
    <scope>NUCLEOTIDE SEQUENCE [LARGE SCALE GENOMIC DNA]</scope>
    <source>
        <strain evidence="2">zg-579</strain>
    </source>
</reference>
<comment type="caution">
    <text evidence="1">The sequence shown here is derived from an EMBL/GenBank/DDBJ whole genome shotgun (WGS) entry which is preliminary data.</text>
</comment>
<organism evidence="1 2">
    <name type="scientific">Nocardioides marmotae</name>
    <dbReference type="NCBI Taxonomy" id="2663857"/>
    <lineage>
        <taxon>Bacteria</taxon>
        <taxon>Bacillati</taxon>
        <taxon>Actinomycetota</taxon>
        <taxon>Actinomycetes</taxon>
        <taxon>Propionibacteriales</taxon>
        <taxon>Nocardioidaceae</taxon>
        <taxon>Nocardioides</taxon>
    </lineage>
</organism>
<dbReference type="EMBL" id="WLCI01000019">
    <property type="protein sequence ID" value="MTB96998.1"/>
    <property type="molecule type" value="Genomic_DNA"/>
</dbReference>
<evidence type="ECO:0000313" key="1">
    <source>
        <dbReference type="EMBL" id="MTB96998.1"/>
    </source>
</evidence>
<dbReference type="RefSeq" id="WP_154616745.1">
    <property type="nucleotide sequence ID" value="NZ_CP053660.1"/>
</dbReference>
<dbReference type="AlphaFoldDB" id="A0A6I3JGC8"/>
<dbReference type="Proteomes" id="UP000433406">
    <property type="component" value="Unassembled WGS sequence"/>
</dbReference>
<evidence type="ECO:0000313" key="2">
    <source>
        <dbReference type="Proteomes" id="UP000433406"/>
    </source>
</evidence>
<proteinExistence type="predicted"/>